<dbReference type="InterPro" id="IPR000652">
    <property type="entry name" value="Triosephosphate_isomerase"/>
</dbReference>
<dbReference type="PROSITE" id="PS00171">
    <property type="entry name" value="TIM_1"/>
    <property type="match status" value="1"/>
</dbReference>
<evidence type="ECO:0000313" key="6">
    <source>
        <dbReference type="Proteomes" id="UP000016927"/>
    </source>
</evidence>
<comment type="similarity">
    <text evidence="1 4">Belongs to the triosephosphate isomerase family.</text>
</comment>
<comment type="catalytic activity">
    <reaction evidence="4">
        <text>D-glyceraldehyde 3-phosphate = dihydroxyacetone phosphate</text>
        <dbReference type="Rhea" id="RHEA:18585"/>
        <dbReference type="ChEBI" id="CHEBI:57642"/>
        <dbReference type="ChEBI" id="CHEBI:59776"/>
        <dbReference type="EC" id="5.3.1.1"/>
    </reaction>
</comment>
<dbReference type="STRING" id="578461.R0MHR1"/>
<evidence type="ECO:0000256" key="2">
    <source>
        <dbReference type="ARBA" id="ARBA00011738"/>
    </source>
</evidence>
<keyword evidence="4" id="KW-0324">Glycolysis</keyword>
<dbReference type="GO" id="GO:0019563">
    <property type="term" value="P:glycerol catabolic process"/>
    <property type="evidence" value="ECO:0007669"/>
    <property type="project" value="TreeGrafter"/>
</dbReference>
<sequence length="238" mass="26826">MKPFVVANWKANESLEVLENLEFNKELMEVAIAPPNIYIDDVRNKVESHIKIASQDSSKFGEGPFTGETPARLLKKKGVDYVIIGHSERRLHFNENTEILSIKVRQVIQAGMRVILCIGESDSDINEEDRLKMLYTQFFSAVGKNIEIDIAYEPVWSIGTGVTPDPKKICETIKTIRDWCKGINVTGRILYGGSVSSQNVDKFIDVEGCDGFLLGNKSLTSDFHEILKKIEAYILQKK</sequence>
<proteinExistence type="inferred from homology"/>
<dbReference type="HOGENOM" id="CLU_024251_2_0_1"/>
<dbReference type="EMBL" id="KB908971">
    <property type="protein sequence ID" value="EOB13685.1"/>
    <property type="molecule type" value="Genomic_DNA"/>
</dbReference>
<name>R0MHR1_NOSB1</name>
<dbReference type="Proteomes" id="UP000016927">
    <property type="component" value="Unassembled WGS sequence"/>
</dbReference>
<keyword evidence="6" id="KW-1185">Reference proteome</keyword>
<gene>
    <name evidence="5" type="primary">TPIS</name>
    <name evidence="5" type="ORF">NBO_63g0004</name>
</gene>
<organism evidence="5 6">
    <name type="scientific">Nosema bombycis (strain CQ1 / CVCC 102059)</name>
    <name type="common">Microsporidian parasite</name>
    <name type="synonym">Pebrine of silkworm</name>
    <dbReference type="NCBI Taxonomy" id="578461"/>
    <lineage>
        <taxon>Eukaryota</taxon>
        <taxon>Fungi</taxon>
        <taxon>Fungi incertae sedis</taxon>
        <taxon>Microsporidia</taxon>
        <taxon>Nosematidae</taxon>
        <taxon>Nosema</taxon>
    </lineage>
</organism>
<comment type="subunit">
    <text evidence="2">Homodimer.</text>
</comment>
<keyword evidence="4" id="KW-0312">Gluconeogenesis</keyword>
<dbReference type="AlphaFoldDB" id="R0MHR1"/>
<dbReference type="GO" id="GO:0006094">
    <property type="term" value="P:gluconeogenesis"/>
    <property type="evidence" value="ECO:0007669"/>
    <property type="project" value="UniProtKB-UniPathway"/>
</dbReference>
<protein>
    <recommendedName>
        <fullName evidence="4">Triosephosphate isomerase</fullName>
        <ecNumber evidence="4">5.3.1.1</ecNumber>
    </recommendedName>
</protein>
<dbReference type="GO" id="GO:0004807">
    <property type="term" value="F:triose-phosphate isomerase activity"/>
    <property type="evidence" value="ECO:0007669"/>
    <property type="project" value="UniProtKB-EC"/>
</dbReference>
<dbReference type="UniPathway" id="UPA00109">
    <property type="reaction ID" value="UER00189"/>
</dbReference>
<dbReference type="InterPro" id="IPR035990">
    <property type="entry name" value="TIM_sf"/>
</dbReference>
<evidence type="ECO:0000256" key="1">
    <source>
        <dbReference type="ARBA" id="ARBA00007422"/>
    </source>
</evidence>
<dbReference type="EC" id="5.3.1.1" evidence="4"/>
<dbReference type="VEuPathDB" id="MicrosporidiaDB:NBO_63g0004"/>
<dbReference type="CDD" id="cd00311">
    <property type="entry name" value="TIM"/>
    <property type="match status" value="1"/>
</dbReference>
<comment type="pathway">
    <text evidence="4">Carbohydrate degradation; glycolysis; D-glyceraldehyde 3-phosphate from glycerone phosphate: step 1/1.</text>
</comment>
<dbReference type="NCBIfam" id="TIGR00419">
    <property type="entry name" value="tim"/>
    <property type="match status" value="1"/>
</dbReference>
<accession>R0MHR1</accession>
<dbReference type="Gene3D" id="3.20.20.70">
    <property type="entry name" value="Aldolase class I"/>
    <property type="match status" value="1"/>
</dbReference>
<dbReference type="PROSITE" id="PS51440">
    <property type="entry name" value="TIM_2"/>
    <property type="match status" value="1"/>
</dbReference>
<dbReference type="OMA" id="NWKMHMT"/>
<evidence type="ECO:0000256" key="4">
    <source>
        <dbReference type="RuleBase" id="RU363013"/>
    </source>
</evidence>
<dbReference type="UniPathway" id="UPA00138"/>
<dbReference type="Pfam" id="PF00121">
    <property type="entry name" value="TIM"/>
    <property type="match status" value="1"/>
</dbReference>
<dbReference type="InterPro" id="IPR020861">
    <property type="entry name" value="Triosephosphate_isomerase_AS"/>
</dbReference>
<evidence type="ECO:0000256" key="3">
    <source>
        <dbReference type="ARBA" id="ARBA00023235"/>
    </source>
</evidence>
<comment type="pathway">
    <text evidence="4">Carbohydrate biosynthesis; gluconeogenesis.</text>
</comment>
<evidence type="ECO:0000313" key="5">
    <source>
        <dbReference type="EMBL" id="EOB13685.1"/>
    </source>
</evidence>
<dbReference type="SUPFAM" id="SSF51351">
    <property type="entry name" value="Triosephosphate isomerase (TIM)"/>
    <property type="match status" value="1"/>
</dbReference>
<dbReference type="OrthoDB" id="6715177at2759"/>
<reference evidence="5 6" key="1">
    <citation type="journal article" date="2013" name="BMC Genomics">
        <title>Comparative genomics of parasitic silkworm microsporidia reveal an association between genome expansion and host adaptation.</title>
        <authorList>
            <person name="Pan G."/>
            <person name="Xu J."/>
            <person name="Li T."/>
            <person name="Xia Q."/>
            <person name="Liu S.L."/>
            <person name="Zhang G."/>
            <person name="Li S."/>
            <person name="Li C."/>
            <person name="Liu H."/>
            <person name="Yang L."/>
            <person name="Liu T."/>
            <person name="Zhang X."/>
            <person name="Wu Z."/>
            <person name="Fan W."/>
            <person name="Dang X."/>
            <person name="Xiang H."/>
            <person name="Tao M."/>
            <person name="Li Y."/>
            <person name="Hu J."/>
            <person name="Li Z."/>
            <person name="Lin L."/>
            <person name="Luo J."/>
            <person name="Geng L."/>
            <person name="Wang L."/>
            <person name="Long M."/>
            <person name="Wan Y."/>
            <person name="He N."/>
            <person name="Zhang Z."/>
            <person name="Lu C."/>
            <person name="Keeling P.J."/>
            <person name="Wang J."/>
            <person name="Xiang Z."/>
            <person name="Zhou Z."/>
        </authorList>
    </citation>
    <scope>NUCLEOTIDE SEQUENCE [LARGE SCALE GENOMIC DNA]</scope>
    <source>
        <strain evidence="6">CQ1 / CVCC 102059</strain>
    </source>
</reference>
<dbReference type="PANTHER" id="PTHR21139:SF2">
    <property type="entry name" value="TRIOSEPHOSPHATE ISOMERASE"/>
    <property type="match status" value="1"/>
</dbReference>
<dbReference type="PANTHER" id="PTHR21139">
    <property type="entry name" value="TRIOSEPHOSPHATE ISOMERASE"/>
    <property type="match status" value="1"/>
</dbReference>
<dbReference type="GO" id="GO:0005829">
    <property type="term" value="C:cytosol"/>
    <property type="evidence" value="ECO:0007669"/>
    <property type="project" value="TreeGrafter"/>
</dbReference>
<dbReference type="InterPro" id="IPR013785">
    <property type="entry name" value="Aldolase_TIM"/>
</dbReference>
<dbReference type="GO" id="GO:0006096">
    <property type="term" value="P:glycolytic process"/>
    <property type="evidence" value="ECO:0007669"/>
    <property type="project" value="UniProtKB-UniPathway"/>
</dbReference>
<dbReference type="GO" id="GO:0046166">
    <property type="term" value="P:glyceraldehyde-3-phosphate biosynthetic process"/>
    <property type="evidence" value="ECO:0007669"/>
    <property type="project" value="TreeGrafter"/>
</dbReference>
<keyword evidence="3 4" id="KW-0413">Isomerase</keyword>